<feature type="transmembrane region" description="Helical" evidence="1">
    <location>
        <begin position="17"/>
        <end position="40"/>
    </location>
</feature>
<accession>A0ABM7GMB0</accession>
<feature type="transmembrane region" description="Helical" evidence="1">
    <location>
        <begin position="52"/>
        <end position="76"/>
    </location>
</feature>
<gene>
    <name evidence="2" type="ORF">HORIV_42050</name>
</gene>
<reference evidence="3" key="1">
    <citation type="journal article" date="2019" name="Microbiol. Resour. Announc.">
        <title>Complete Genome Sequence of Halomonas olivaria, a Moderately Halophilic Bacterium Isolated from Olive Processing Effluents, Obtained by Nanopore Sequencing.</title>
        <authorList>
            <person name="Nagata S."/>
            <person name="Ii K.M."/>
            <person name="Tsukimi T."/>
            <person name="Miura M.C."/>
            <person name="Galipon J."/>
            <person name="Arakawa K."/>
        </authorList>
    </citation>
    <scope>NUCLEOTIDE SEQUENCE [LARGE SCALE GENOMIC DNA]</scope>
    <source>
        <strain evidence="3">TYRC17</strain>
    </source>
</reference>
<evidence type="ECO:0000313" key="3">
    <source>
        <dbReference type="Proteomes" id="UP000289555"/>
    </source>
</evidence>
<evidence type="ECO:0000313" key="2">
    <source>
        <dbReference type="EMBL" id="BBI51784.1"/>
    </source>
</evidence>
<keyword evidence="1" id="KW-1133">Transmembrane helix</keyword>
<dbReference type="Proteomes" id="UP000289555">
    <property type="component" value="Chromosome"/>
</dbReference>
<dbReference type="EMBL" id="AP019416">
    <property type="protein sequence ID" value="BBI51784.1"/>
    <property type="molecule type" value="Genomic_DNA"/>
</dbReference>
<feature type="transmembrane region" description="Helical" evidence="1">
    <location>
        <begin position="97"/>
        <end position="117"/>
    </location>
</feature>
<keyword evidence="3" id="KW-1185">Reference proteome</keyword>
<proteinExistence type="predicted"/>
<evidence type="ECO:0000256" key="1">
    <source>
        <dbReference type="SAM" id="Phobius"/>
    </source>
</evidence>
<keyword evidence="1" id="KW-0812">Transmembrane</keyword>
<protein>
    <submittedName>
        <fullName evidence="2">Uncharacterized protein</fullName>
    </submittedName>
</protein>
<sequence>MTTANNVMQRLHLTHPLHFVIGLTLWCIWFVAVYGGHAVACAVAPPAPEQGVFTLVSAMLLVVSIVAIVILAALTVGCCRVAKRQVGRLRFNASVSAGLYLFSTLGVVFAAMPIIGIPPCL</sequence>
<name>A0ABM7GMB0_9GAMM</name>
<organism evidence="2 3">
    <name type="scientific">Vreelandella olivaria</name>
    <dbReference type="NCBI Taxonomy" id="390919"/>
    <lineage>
        <taxon>Bacteria</taxon>
        <taxon>Pseudomonadati</taxon>
        <taxon>Pseudomonadota</taxon>
        <taxon>Gammaproteobacteria</taxon>
        <taxon>Oceanospirillales</taxon>
        <taxon>Halomonadaceae</taxon>
        <taxon>Vreelandella</taxon>
    </lineage>
</organism>
<keyword evidence="1" id="KW-0472">Membrane</keyword>